<accession>A0A3N5Z9S4</accession>
<dbReference type="OrthoDB" id="6401613at2"/>
<gene>
    <name evidence="2" type="ORF">DRW07_14920</name>
</gene>
<comment type="caution">
    <text evidence="2">The sequence shown here is derived from an EMBL/GenBank/DDBJ whole genome shotgun (WGS) entry which is preliminary data.</text>
</comment>
<keyword evidence="3" id="KW-1185">Reference proteome</keyword>
<evidence type="ECO:0000313" key="2">
    <source>
        <dbReference type="EMBL" id="RPJ66088.1"/>
    </source>
</evidence>
<dbReference type="AlphaFoldDB" id="A0A3N5Z9S4"/>
<reference evidence="2 3" key="1">
    <citation type="submission" date="2018-11" db="EMBL/GenBank/DDBJ databases">
        <authorList>
            <person name="Ye M.-Q."/>
            <person name="Du Z.-J."/>
        </authorList>
    </citation>
    <scope>NUCLEOTIDE SEQUENCE [LARGE SCALE GENOMIC DNA]</scope>
    <source>
        <strain evidence="2 3">U0105</strain>
    </source>
</reference>
<name>A0A3N5Z9S4_9ALTE</name>
<evidence type="ECO:0000256" key="1">
    <source>
        <dbReference type="SAM" id="Phobius"/>
    </source>
</evidence>
<protein>
    <submittedName>
        <fullName evidence="2">Uncharacterized protein</fullName>
    </submittedName>
</protein>
<keyword evidence="1" id="KW-1133">Transmembrane helix</keyword>
<dbReference type="EMBL" id="RPOK01000004">
    <property type="protein sequence ID" value="RPJ66088.1"/>
    <property type="molecule type" value="Genomic_DNA"/>
</dbReference>
<feature type="transmembrane region" description="Helical" evidence="1">
    <location>
        <begin position="12"/>
        <end position="36"/>
    </location>
</feature>
<keyword evidence="1" id="KW-0472">Membrane</keyword>
<evidence type="ECO:0000313" key="3">
    <source>
        <dbReference type="Proteomes" id="UP000275281"/>
    </source>
</evidence>
<organism evidence="2 3">
    <name type="scientific">Alteromonas sediminis</name>
    <dbReference type="NCBI Taxonomy" id="2259342"/>
    <lineage>
        <taxon>Bacteria</taxon>
        <taxon>Pseudomonadati</taxon>
        <taxon>Pseudomonadota</taxon>
        <taxon>Gammaproteobacteria</taxon>
        <taxon>Alteromonadales</taxon>
        <taxon>Alteromonadaceae</taxon>
        <taxon>Alteromonas/Salinimonas group</taxon>
        <taxon>Alteromonas</taxon>
    </lineage>
</organism>
<sequence length="85" mass="8984">MSSQKNSEQIKALKASLIKTQLIEAPGAIMVGLGLYGKFGANGDAFLPLLNDPSTVNFMLAVGAIIMAWGAFKTIKISSQINKLS</sequence>
<proteinExistence type="predicted"/>
<dbReference type="RefSeq" id="WP_124028718.1">
    <property type="nucleotide sequence ID" value="NZ_JBHRSN010000007.1"/>
</dbReference>
<dbReference type="Proteomes" id="UP000275281">
    <property type="component" value="Unassembled WGS sequence"/>
</dbReference>
<keyword evidence="1" id="KW-0812">Transmembrane</keyword>
<feature type="transmembrane region" description="Helical" evidence="1">
    <location>
        <begin position="56"/>
        <end position="75"/>
    </location>
</feature>